<dbReference type="RefSeq" id="WP_189445312.1">
    <property type="nucleotide sequence ID" value="NZ_BMZI01000006.1"/>
</dbReference>
<accession>A0ABQ3E9D7</accession>
<keyword evidence="3" id="KW-1185">Reference proteome</keyword>
<evidence type="ECO:0000313" key="2">
    <source>
        <dbReference type="EMBL" id="GHB27494.1"/>
    </source>
</evidence>
<name>A0ABQ3E9D7_9GAMM</name>
<gene>
    <name evidence="2" type="ORF">GCM10009038_27690</name>
</gene>
<dbReference type="Proteomes" id="UP000646745">
    <property type="component" value="Unassembled WGS sequence"/>
</dbReference>
<dbReference type="EMBL" id="BMZI01000006">
    <property type="protein sequence ID" value="GHB27494.1"/>
    <property type="molecule type" value="Genomic_DNA"/>
</dbReference>
<comment type="caution">
    <text evidence="2">The sequence shown here is derived from an EMBL/GenBank/DDBJ whole genome shotgun (WGS) entry which is preliminary data.</text>
</comment>
<sequence>MENINITRMALILLGSLALASCGGERTSDEAPAPSAKGKCDVLMNYDIAFDRFDETAQQVAHATGCFIHAELGEVGAIKPNPVKGRLTPRQALAAAIRGTPLHITEQNPDSITVK</sequence>
<keyword evidence="1" id="KW-0732">Signal</keyword>
<protein>
    <submittedName>
        <fullName evidence="2">Uncharacterized protein</fullName>
    </submittedName>
</protein>
<feature type="chain" id="PRO_5047086022" evidence="1">
    <location>
        <begin position="21"/>
        <end position="115"/>
    </location>
</feature>
<dbReference type="Gene3D" id="3.55.50.30">
    <property type="match status" value="1"/>
</dbReference>
<reference evidence="3" key="1">
    <citation type="journal article" date="2019" name="Int. J. Syst. Evol. Microbiol.">
        <title>The Global Catalogue of Microorganisms (GCM) 10K type strain sequencing project: providing services to taxonomists for standard genome sequencing and annotation.</title>
        <authorList>
            <consortium name="The Broad Institute Genomics Platform"/>
            <consortium name="The Broad Institute Genome Sequencing Center for Infectious Disease"/>
            <person name="Wu L."/>
            <person name="Ma J."/>
        </authorList>
    </citation>
    <scope>NUCLEOTIDE SEQUENCE [LARGE SCALE GENOMIC DNA]</scope>
    <source>
        <strain evidence="3">KCTC 32998</strain>
    </source>
</reference>
<organism evidence="2 3">
    <name type="scientific">Salinicola rhizosphaerae</name>
    <dbReference type="NCBI Taxonomy" id="1443141"/>
    <lineage>
        <taxon>Bacteria</taxon>
        <taxon>Pseudomonadati</taxon>
        <taxon>Pseudomonadota</taxon>
        <taxon>Gammaproteobacteria</taxon>
        <taxon>Oceanospirillales</taxon>
        <taxon>Halomonadaceae</taxon>
        <taxon>Salinicola</taxon>
    </lineage>
</organism>
<evidence type="ECO:0000313" key="3">
    <source>
        <dbReference type="Proteomes" id="UP000646745"/>
    </source>
</evidence>
<evidence type="ECO:0000256" key="1">
    <source>
        <dbReference type="SAM" id="SignalP"/>
    </source>
</evidence>
<proteinExistence type="predicted"/>
<feature type="signal peptide" evidence="1">
    <location>
        <begin position="1"/>
        <end position="20"/>
    </location>
</feature>